<dbReference type="RefSeq" id="WP_005979007.1">
    <property type="nucleotide sequence ID" value="NZ_CABKNW010000004.1"/>
</dbReference>
<dbReference type="AlphaFoldDB" id="A0AAX2J6X9"/>
<dbReference type="InterPro" id="IPR010699">
    <property type="entry name" value="DUF1275"/>
</dbReference>
<name>A0AAX2J6X9_9FUSO</name>
<dbReference type="Proteomes" id="UP000249008">
    <property type="component" value="Chromosome 1"/>
</dbReference>
<dbReference type="GeneID" id="78454835"/>
<feature type="transmembrane region" description="Helical" evidence="1">
    <location>
        <begin position="12"/>
        <end position="30"/>
    </location>
</feature>
<sequence length="235" mass="27308">MKKSHGQMSESFLLGALLAFSGGFLDLYTYVCRGEVFANAQTGNMIFLSLYLAQREWKHAIRYIFPIIAFALAVILVERVRSHYQEKENQDINIHWRQVIILIELIILIADAFIPQKYNILVNINVSFVCSMQFEAFRKIQGCSLTTTMCTGNLRSGTEYFFIWRKKRDKSAKGKGFLCFIIILFFLFGAVASYFLTNRFLEKAVLIPCVILLLVFLMMFIKEEEKQKELDEFIK</sequence>
<dbReference type="Pfam" id="PF06912">
    <property type="entry name" value="DUF1275"/>
    <property type="match status" value="1"/>
</dbReference>
<keyword evidence="1" id="KW-0812">Transmembrane</keyword>
<organism evidence="2 3">
    <name type="scientific">Fusobacterium ulcerans</name>
    <dbReference type="NCBI Taxonomy" id="861"/>
    <lineage>
        <taxon>Bacteria</taxon>
        <taxon>Fusobacteriati</taxon>
        <taxon>Fusobacteriota</taxon>
        <taxon>Fusobacteriia</taxon>
        <taxon>Fusobacteriales</taxon>
        <taxon>Fusobacteriaceae</taxon>
        <taxon>Fusobacterium</taxon>
    </lineage>
</organism>
<keyword evidence="1" id="KW-1133">Transmembrane helix</keyword>
<dbReference type="EMBL" id="LS483487">
    <property type="protein sequence ID" value="SQI99719.1"/>
    <property type="molecule type" value="Genomic_DNA"/>
</dbReference>
<feature type="transmembrane region" description="Helical" evidence="1">
    <location>
        <begin position="60"/>
        <end position="76"/>
    </location>
</feature>
<accession>A0AAX2J6X9</accession>
<feature type="transmembrane region" description="Helical" evidence="1">
    <location>
        <begin position="176"/>
        <end position="197"/>
    </location>
</feature>
<evidence type="ECO:0000313" key="3">
    <source>
        <dbReference type="Proteomes" id="UP000249008"/>
    </source>
</evidence>
<dbReference type="PANTHER" id="PTHR37314:SF4">
    <property type="entry name" value="UPF0700 TRANSMEMBRANE PROTEIN YOAK"/>
    <property type="match status" value="1"/>
</dbReference>
<gene>
    <name evidence="2" type="ORF">NCTC12112_00237</name>
</gene>
<protein>
    <submittedName>
        <fullName evidence="2">Predicted membrane protein</fullName>
    </submittedName>
</protein>
<proteinExistence type="predicted"/>
<dbReference type="PANTHER" id="PTHR37314">
    <property type="entry name" value="SLR0142 PROTEIN"/>
    <property type="match status" value="1"/>
</dbReference>
<reference evidence="2 3" key="1">
    <citation type="submission" date="2018-06" db="EMBL/GenBank/DDBJ databases">
        <authorList>
            <consortium name="Pathogen Informatics"/>
            <person name="Doyle S."/>
        </authorList>
    </citation>
    <scope>NUCLEOTIDE SEQUENCE [LARGE SCALE GENOMIC DNA]</scope>
    <source>
        <strain evidence="2 3">NCTC12112</strain>
    </source>
</reference>
<dbReference type="KEGG" id="ful:C4N20_08435"/>
<evidence type="ECO:0000313" key="2">
    <source>
        <dbReference type="EMBL" id="SQI99719.1"/>
    </source>
</evidence>
<keyword evidence="1" id="KW-0472">Membrane</keyword>
<feature type="transmembrane region" description="Helical" evidence="1">
    <location>
        <begin position="203"/>
        <end position="221"/>
    </location>
</feature>
<evidence type="ECO:0000256" key="1">
    <source>
        <dbReference type="SAM" id="Phobius"/>
    </source>
</evidence>